<evidence type="ECO:0000256" key="2">
    <source>
        <dbReference type="RuleBase" id="RU004168"/>
    </source>
</evidence>
<organism evidence="4 5">
    <name type="scientific">Candidatus Thiodiazotropha endoloripes</name>
    <dbReference type="NCBI Taxonomy" id="1818881"/>
    <lineage>
        <taxon>Bacteria</taxon>
        <taxon>Pseudomonadati</taxon>
        <taxon>Pseudomonadota</taxon>
        <taxon>Gammaproteobacteria</taxon>
        <taxon>Chromatiales</taxon>
        <taxon>Sedimenticolaceae</taxon>
        <taxon>Candidatus Thiodiazotropha</taxon>
    </lineage>
</organism>
<dbReference type="RefSeq" id="WP_069006697.1">
    <property type="nucleotide sequence ID" value="NZ_LVJX01000014.1"/>
</dbReference>
<dbReference type="PROSITE" id="PS00150">
    <property type="entry name" value="ACYLPHOSPHATASE_1"/>
    <property type="match status" value="1"/>
</dbReference>
<dbReference type="STRING" id="1818881.A3196_16025"/>
<protein>
    <recommendedName>
        <fullName evidence="3">Acylphosphatase-like domain-containing protein</fullName>
    </recommendedName>
</protein>
<evidence type="ECO:0000256" key="1">
    <source>
        <dbReference type="PROSITE-ProRule" id="PRU00520"/>
    </source>
</evidence>
<feature type="domain" description="Acylphosphatase-like" evidence="3">
    <location>
        <begin position="6"/>
        <end position="60"/>
    </location>
</feature>
<dbReference type="SUPFAM" id="SSF54975">
    <property type="entry name" value="Acylphosphatase/BLUF domain-like"/>
    <property type="match status" value="1"/>
</dbReference>
<dbReference type="Pfam" id="PF00708">
    <property type="entry name" value="Acylphosphatase"/>
    <property type="match status" value="1"/>
</dbReference>
<reference evidence="4 5" key="1">
    <citation type="submission" date="2016-03" db="EMBL/GenBank/DDBJ databases">
        <title>Chemosynthetic sulphur-oxidizing symbionts of marine invertebrate animals are capable of nitrogen fixation.</title>
        <authorList>
            <person name="Petersen J.M."/>
            <person name="Kemper A."/>
            <person name="Gruber-Vodicka H."/>
            <person name="Cardini U."/>
            <person name="Geest Mvander."/>
            <person name="Kleiner M."/>
            <person name="Bulgheresi S."/>
            <person name="Fussmann M."/>
            <person name="Herbold C."/>
            <person name="Seah B.K.B."/>
            <person name="Antony C.Paul."/>
            <person name="Liu D."/>
            <person name="Belitz A."/>
            <person name="Weber M."/>
        </authorList>
    </citation>
    <scope>NUCLEOTIDE SEQUENCE [LARGE SCALE GENOMIC DNA]</scope>
    <source>
        <strain evidence="4">G_D</strain>
    </source>
</reference>
<keyword evidence="5" id="KW-1185">Reference proteome</keyword>
<comment type="caution">
    <text evidence="4">The sequence shown here is derived from an EMBL/GenBank/DDBJ whole genome shotgun (WGS) entry which is preliminary data.</text>
</comment>
<dbReference type="Proteomes" id="UP000094849">
    <property type="component" value="Unassembled WGS sequence"/>
</dbReference>
<gene>
    <name evidence="4" type="ORF">A3196_16025</name>
</gene>
<name>A0A1E2UTP4_9GAMM</name>
<dbReference type="Gene3D" id="3.90.870.50">
    <property type="match status" value="1"/>
</dbReference>
<evidence type="ECO:0000313" key="5">
    <source>
        <dbReference type="Proteomes" id="UP000094849"/>
    </source>
</evidence>
<evidence type="ECO:0000313" key="4">
    <source>
        <dbReference type="EMBL" id="ODB98133.1"/>
    </source>
</evidence>
<accession>A0A1E2UTP4</accession>
<dbReference type="InterPro" id="IPR001792">
    <property type="entry name" value="Acylphosphatase-like_dom"/>
</dbReference>
<proteinExistence type="inferred from homology"/>
<dbReference type="PROSITE" id="PS51160">
    <property type="entry name" value="ACYLPHOSPHATASE_3"/>
    <property type="match status" value="1"/>
</dbReference>
<comment type="similarity">
    <text evidence="2">Belongs to the acylphosphatase family.</text>
</comment>
<evidence type="ECO:0000259" key="3">
    <source>
        <dbReference type="PROSITE" id="PS51160"/>
    </source>
</evidence>
<sequence>MAIESAERIRVQGLVQGVGFRPKVWHLARECGLRGSMISSESQPITCRGMHRLRSQSVSG</sequence>
<dbReference type="InterPro" id="IPR017968">
    <property type="entry name" value="Acylphosphatase_CS"/>
</dbReference>
<dbReference type="EMBL" id="LVJZ01000003">
    <property type="protein sequence ID" value="ODB98133.1"/>
    <property type="molecule type" value="Genomic_DNA"/>
</dbReference>
<dbReference type="InterPro" id="IPR036046">
    <property type="entry name" value="Acylphosphatase-like_dom_sf"/>
</dbReference>
<comment type="caution">
    <text evidence="1">Lacks conserved residue(s) required for the propagation of feature annotation.</text>
</comment>
<dbReference type="AlphaFoldDB" id="A0A1E2UTP4"/>